<comment type="similarity">
    <text evidence="1">Belongs to the UbiT family.</text>
</comment>
<dbReference type="SUPFAM" id="SSF55718">
    <property type="entry name" value="SCP-like"/>
    <property type="match status" value="1"/>
</dbReference>
<evidence type="ECO:0000259" key="2">
    <source>
        <dbReference type="Pfam" id="PF02036"/>
    </source>
</evidence>
<protein>
    <recommendedName>
        <fullName evidence="1">Ubiquinone biosynthesis accessory factor UbiT</fullName>
    </recommendedName>
</protein>
<name>A0ABP3GKS9_9ALTE</name>
<sequence length="157" mass="17613">MQALLQHSQTLVRPAVMLFGLAPERLQTGLLSALFNQALRPLLEANELDFLGDAWVQVHIRDINQNWFFSVHKQQIQVARQAQAKVCFSAALHDLLMLASQSVDPDTLFFQRKLSISGDTELGLALKNLLDSLELAELPPFVRKPLAFYAALYQSPT</sequence>
<accession>A0ABP3GKS9</accession>
<feature type="domain" description="SCP2" evidence="2">
    <location>
        <begin position="36"/>
        <end position="131"/>
    </location>
</feature>
<dbReference type="EMBL" id="BAAAEI010000006">
    <property type="protein sequence ID" value="GAA0348360.1"/>
    <property type="molecule type" value="Genomic_DNA"/>
</dbReference>
<comment type="function">
    <text evidence="1">Required for O(2)-independent ubiquinone (coenzyme Q) biosynthesis. Likely functions as an accessory factor.</text>
</comment>
<dbReference type="RefSeq" id="WP_343842701.1">
    <property type="nucleotide sequence ID" value="NZ_BAAAEI010000006.1"/>
</dbReference>
<evidence type="ECO:0000313" key="3">
    <source>
        <dbReference type="EMBL" id="GAA0348360.1"/>
    </source>
</evidence>
<dbReference type="Gene3D" id="3.30.1050.10">
    <property type="entry name" value="SCP2 sterol-binding domain"/>
    <property type="match status" value="1"/>
</dbReference>
<organism evidence="3 4">
    <name type="scientific">Bowmanella denitrificans</name>
    <dbReference type="NCBI Taxonomy" id="366582"/>
    <lineage>
        <taxon>Bacteria</taxon>
        <taxon>Pseudomonadati</taxon>
        <taxon>Pseudomonadota</taxon>
        <taxon>Gammaproteobacteria</taxon>
        <taxon>Alteromonadales</taxon>
        <taxon>Alteromonadaceae</taxon>
        <taxon>Bowmanella</taxon>
    </lineage>
</organism>
<dbReference type="InterPro" id="IPR036527">
    <property type="entry name" value="SCP2_sterol-bd_dom_sf"/>
</dbReference>
<comment type="caution">
    <text evidence="3">The sequence shown here is derived from an EMBL/GenBank/DDBJ whole genome shotgun (WGS) entry which is preliminary data.</text>
</comment>
<evidence type="ECO:0000313" key="4">
    <source>
        <dbReference type="Proteomes" id="UP001501757"/>
    </source>
</evidence>
<dbReference type="Pfam" id="PF02036">
    <property type="entry name" value="SCP2"/>
    <property type="match status" value="1"/>
</dbReference>
<reference evidence="4" key="1">
    <citation type="journal article" date="2019" name="Int. J. Syst. Evol. Microbiol.">
        <title>The Global Catalogue of Microorganisms (GCM) 10K type strain sequencing project: providing services to taxonomists for standard genome sequencing and annotation.</title>
        <authorList>
            <consortium name="The Broad Institute Genomics Platform"/>
            <consortium name="The Broad Institute Genome Sequencing Center for Infectious Disease"/>
            <person name="Wu L."/>
            <person name="Ma J."/>
        </authorList>
    </citation>
    <scope>NUCLEOTIDE SEQUENCE [LARGE SCALE GENOMIC DNA]</scope>
    <source>
        <strain evidence="4">JCM 13378</strain>
    </source>
</reference>
<keyword evidence="1" id="KW-0831">Ubiquinone biosynthesis</keyword>
<dbReference type="InterPro" id="IPR003033">
    <property type="entry name" value="SCP2_sterol-bd_dom"/>
</dbReference>
<comment type="pathway">
    <text evidence="1">Cofactor biosynthesis; ubiquinone biosynthesis.</text>
</comment>
<proteinExistence type="inferred from homology"/>
<evidence type="ECO:0000256" key="1">
    <source>
        <dbReference type="HAMAP-Rule" id="MF_02231"/>
    </source>
</evidence>
<gene>
    <name evidence="1" type="primary">ubiT</name>
    <name evidence="3" type="ORF">GCM10009092_10940</name>
</gene>
<dbReference type="InterPro" id="IPR016830">
    <property type="entry name" value="UbiT"/>
</dbReference>
<keyword evidence="4" id="KW-1185">Reference proteome</keyword>
<dbReference type="HAMAP" id="MF_02231">
    <property type="entry name" value="UbiT"/>
    <property type="match status" value="1"/>
</dbReference>
<dbReference type="Proteomes" id="UP001501757">
    <property type="component" value="Unassembled WGS sequence"/>
</dbReference>
<dbReference type="PANTHER" id="PTHR10094">
    <property type="entry name" value="STEROL CARRIER PROTEIN 2 SCP-2 FAMILY PROTEIN"/>
    <property type="match status" value="1"/>
</dbReference>
<dbReference type="PANTHER" id="PTHR10094:SF25">
    <property type="entry name" value="SCP2 STEROL-BINDING DOMAIN-CONTAINING PROTEIN 1"/>
    <property type="match status" value="1"/>
</dbReference>